<dbReference type="GO" id="GO:0005778">
    <property type="term" value="C:peroxisomal membrane"/>
    <property type="evidence" value="ECO:0007669"/>
    <property type="project" value="InterPro"/>
</dbReference>
<evidence type="ECO:0000256" key="1">
    <source>
        <dbReference type="SAM" id="MobiDB-lite"/>
    </source>
</evidence>
<dbReference type="GO" id="GO:0030674">
    <property type="term" value="F:protein-macromolecule adaptor activity"/>
    <property type="evidence" value="ECO:0007669"/>
    <property type="project" value="TreeGrafter"/>
</dbReference>
<name>A0A6A6VMC8_9PLEO</name>
<dbReference type="OrthoDB" id="45930at2759"/>
<dbReference type="PANTHER" id="PTHR28080:SF1">
    <property type="entry name" value="PEROXISOMAL BIOGENESIS FACTOR 3"/>
    <property type="match status" value="1"/>
</dbReference>
<accession>A0A6A6VMC8</accession>
<reference evidence="3" key="1">
    <citation type="journal article" date="2020" name="Stud. Mycol.">
        <title>101 Dothideomycetes genomes: a test case for predicting lifestyles and emergence of pathogens.</title>
        <authorList>
            <person name="Haridas S."/>
            <person name="Albert R."/>
            <person name="Binder M."/>
            <person name="Bloem J."/>
            <person name="Labutti K."/>
            <person name="Salamov A."/>
            <person name="Andreopoulos B."/>
            <person name="Baker S."/>
            <person name="Barry K."/>
            <person name="Bills G."/>
            <person name="Bluhm B."/>
            <person name="Cannon C."/>
            <person name="Castanera R."/>
            <person name="Culley D."/>
            <person name="Daum C."/>
            <person name="Ezra D."/>
            <person name="Gonzalez J."/>
            <person name="Henrissat B."/>
            <person name="Kuo A."/>
            <person name="Liang C."/>
            <person name="Lipzen A."/>
            <person name="Lutzoni F."/>
            <person name="Magnuson J."/>
            <person name="Mondo S."/>
            <person name="Nolan M."/>
            <person name="Ohm R."/>
            <person name="Pangilinan J."/>
            <person name="Park H.-J."/>
            <person name="Ramirez L."/>
            <person name="Alfaro M."/>
            <person name="Sun H."/>
            <person name="Tritt A."/>
            <person name="Yoshinaga Y."/>
            <person name="Zwiers L.-H."/>
            <person name="Turgeon B."/>
            <person name="Goodwin S."/>
            <person name="Spatafora J."/>
            <person name="Crous P."/>
            <person name="Grigoriev I."/>
        </authorList>
    </citation>
    <scope>NUCLEOTIDE SEQUENCE</scope>
    <source>
        <strain evidence="3">CBS 119925</strain>
    </source>
</reference>
<dbReference type="PANTHER" id="PTHR28080">
    <property type="entry name" value="PEROXISOMAL BIOGENESIS FACTOR 3"/>
    <property type="match status" value="1"/>
</dbReference>
<dbReference type="GO" id="GO:0045046">
    <property type="term" value="P:protein import into peroxisome membrane"/>
    <property type="evidence" value="ECO:0007669"/>
    <property type="project" value="TreeGrafter"/>
</dbReference>
<evidence type="ECO:0000313" key="4">
    <source>
        <dbReference type="Proteomes" id="UP000799440"/>
    </source>
</evidence>
<organism evidence="3 4">
    <name type="scientific">Sporormia fimetaria CBS 119925</name>
    <dbReference type="NCBI Taxonomy" id="1340428"/>
    <lineage>
        <taxon>Eukaryota</taxon>
        <taxon>Fungi</taxon>
        <taxon>Dikarya</taxon>
        <taxon>Ascomycota</taxon>
        <taxon>Pezizomycotina</taxon>
        <taxon>Dothideomycetes</taxon>
        <taxon>Pleosporomycetidae</taxon>
        <taxon>Pleosporales</taxon>
        <taxon>Sporormiaceae</taxon>
        <taxon>Sporormia</taxon>
    </lineage>
</organism>
<gene>
    <name evidence="3" type="ORF">M011DRAFT_418154</name>
</gene>
<dbReference type="AlphaFoldDB" id="A0A6A6VMC8"/>
<dbReference type="Proteomes" id="UP000799440">
    <property type="component" value="Unassembled WGS sequence"/>
</dbReference>
<keyword evidence="2" id="KW-0472">Membrane</keyword>
<evidence type="ECO:0000256" key="2">
    <source>
        <dbReference type="SAM" id="Phobius"/>
    </source>
</evidence>
<sequence>MISATRKWFRRNRTNFAIGAGVLGAGYLAGQYVLGKLNEARQRMSDERIAKENLRRRFEQNQEDCTFTVLAILPTATENILEAIPVEQVLDELQKHKAERLARSVGASELASSVAPSVTDDDNKSFQSESFAHASQVTVDSGSGTGSAEGAEATASGTEKRPKKSKAQLWNEMKISSISRAFTLLYTLSLLTLLTRIQLNLLGRRNYLASVVSLATPSQGTKINLENHDDDNFEHAYGTDFETNRRYLSFSWWLLHRGCMDLMRKVQDAVKEVFGAVNPREEMTLGKLSELTLEVRKKVEGATEEERRTKKWLPYLLPSLADESYVLRESGMDPASSTTPPTPSLRRLVDETSDLIDSPAFTHVLTLLLDAAFSHLIDIRLAQQAYKIQPPLPTTSPSNAAVPRIQDVTDAVESSEAKAKVANALAVFCKQAHAIGSGAENEYLAAVESVPSLEAFSAVVYSSNFEFELPEVDVGAGPTGAASQVRMPESRPDTAGGLAAEVESGFESAWGKAEERVRGGAEA</sequence>
<keyword evidence="2" id="KW-0812">Transmembrane</keyword>
<dbReference type="EMBL" id="MU006564">
    <property type="protein sequence ID" value="KAF2750307.1"/>
    <property type="molecule type" value="Genomic_DNA"/>
</dbReference>
<dbReference type="Pfam" id="PF04882">
    <property type="entry name" value="Peroxin-3"/>
    <property type="match status" value="1"/>
</dbReference>
<protein>
    <submittedName>
        <fullName evidence="3">Peroxin-3</fullName>
    </submittedName>
</protein>
<feature type="compositionally biased region" description="Low complexity" evidence="1">
    <location>
        <begin position="146"/>
        <end position="157"/>
    </location>
</feature>
<feature type="region of interest" description="Disordered" evidence="1">
    <location>
        <begin position="136"/>
        <end position="166"/>
    </location>
</feature>
<feature type="transmembrane region" description="Helical" evidence="2">
    <location>
        <begin position="16"/>
        <end position="34"/>
    </location>
</feature>
<keyword evidence="4" id="KW-1185">Reference proteome</keyword>
<evidence type="ECO:0000313" key="3">
    <source>
        <dbReference type="EMBL" id="KAF2750307.1"/>
    </source>
</evidence>
<keyword evidence="2" id="KW-1133">Transmembrane helix</keyword>
<proteinExistence type="predicted"/>
<dbReference type="InterPro" id="IPR006966">
    <property type="entry name" value="Peroxin-3"/>
</dbReference>